<dbReference type="PANTHER" id="PTHR33392:SF6">
    <property type="entry name" value="POLYISOPRENYL-TEICHOIC ACID--PEPTIDOGLYCAN TEICHOIC ACID TRANSFERASE TAGU"/>
    <property type="match status" value="1"/>
</dbReference>
<reference evidence="4 5" key="1">
    <citation type="journal article" date="2019" name="Int. J. Syst. Evol. Microbiol.">
        <title>The Global Catalogue of Microorganisms (GCM) 10K type strain sequencing project: providing services to taxonomists for standard genome sequencing and annotation.</title>
        <authorList>
            <consortium name="The Broad Institute Genomics Platform"/>
            <consortium name="The Broad Institute Genome Sequencing Center for Infectious Disease"/>
            <person name="Wu L."/>
            <person name="Ma J."/>
        </authorList>
    </citation>
    <scope>NUCLEOTIDE SEQUENCE [LARGE SCALE GENOMIC DNA]</scope>
    <source>
        <strain evidence="4 5">JCM 14969</strain>
    </source>
</reference>
<protein>
    <submittedName>
        <fullName evidence="4">LCP family protein</fullName>
    </submittedName>
</protein>
<evidence type="ECO:0000256" key="1">
    <source>
        <dbReference type="ARBA" id="ARBA00006068"/>
    </source>
</evidence>
<accession>A0ABN2CJ39</accession>
<dbReference type="RefSeq" id="WP_344210209.1">
    <property type="nucleotide sequence ID" value="NZ_BAAAOS010000007.1"/>
</dbReference>
<evidence type="ECO:0000313" key="4">
    <source>
        <dbReference type="EMBL" id="GAA1558504.1"/>
    </source>
</evidence>
<organism evidence="4 5">
    <name type="scientific">Kribbella sancticallisti</name>
    <dbReference type="NCBI Taxonomy" id="460087"/>
    <lineage>
        <taxon>Bacteria</taxon>
        <taxon>Bacillati</taxon>
        <taxon>Actinomycetota</taxon>
        <taxon>Actinomycetes</taxon>
        <taxon>Propionibacteriales</taxon>
        <taxon>Kribbellaceae</taxon>
        <taxon>Kribbella</taxon>
    </lineage>
</organism>
<dbReference type="Proteomes" id="UP001500393">
    <property type="component" value="Unassembled WGS sequence"/>
</dbReference>
<comment type="caution">
    <text evidence="4">The sequence shown here is derived from an EMBL/GenBank/DDBJ whole genome shotgun (WGS) entry which is preliminary data.</text>
</comment>
<keyword evidence="2" id="KW-0812">Transmembrane</keyword>
<dbReference type="PANTHER" id="PTHR33392">
    <property type="entry name" value="POLYISOPRENYL-TEICHOIC ACID--PEPTIDOGLYCAN TEICHOIC ACID TRANSFERASE TAGU"/>
    <property type="match status" value="1"/>
</dbReference>
<dbReference type="InterPro" id="IPR050922">
    <property type="entry name" value="LytR/CpsA/Psr_CW_biosynth"/>
</dbReference>
<comment type="similarity">
    <text evidence="1">Belongs to the LytR/CpsA/Psr (LCP) family.</text>
</comment>
<feature type="domain" description="Cell envelope-related transcriptional attenuator" evidence="3">
    <location>
        <begin position="100"/>
        <end position="242"/>
    </location>
</feature>
<dbReference type="Pfam" id="PF03816">
    <property type="entry name" value="LytR_cpsA_psr"/>
    <property type="match status" value="1"/>
</dbReference>
<evidence type="ECO:0000259" key="3">
    <source>
        <dbReference type="Pfam" id="PF03816"/>
    </source>
</evidence>
<feature type="transmembrane region" description="Helical" evidence="2">
    <location>
        <begin position="25"/>
        <end position="49"/>
    </location>
</feature>
<evidence type="ECO:0000313" key="5">
    <source>
        <dbReference type="Proteomes" id="UP001500393"/>
    </source>
</evidence>
<sequence>MSQPQSIDPRYVSRPPVRPKKRRGWFARILGLVVLLFVLMLVCVPLFAWSKINKVDAMPAGERPAATAGTTYLLVGSDSREGLSRAERAKLHTGKAVGQRTDTIMMLHVPESGPTVLVSLPRDSYVPIPGHGRNKLNAAFALGGPQLLITTIEGVTGLRVDNYVEIGFGGFASIIDSLGGVEMCLPKAMKDEKAHIDLPKGCQELDGTNALGYVRARYSDPLGDLGRVQRQREMIGAVAGKAISPATFINPVRYYKLGTASAEALTVDNDSGVFDLFKFARAMKAVAGGGDGITLTVPISDSSYSTRHGDAVKWDTAKAKALFQALKDDKTTGLKSS</sequence>
<dbReference type="EMBL" id="BAAAOS010000007">
    <property type="protein sequence ID" value="GAA1558504.1"/>
    <property type="molecule type" value="Genomic_DNA"/>
</dbReference>
<gene>
    <name evidence="4" type="ORF">GCM10009789_09920</name>
</gene>
<keyword evidence="2" id="KW-0472">Membrane</keyword>
<dbReference type="InterPro" id="IPR004474">
    <property type="entry name" value="LytR_CpsA_psr"/>
</dbReference>
<proteinExistence type="inferred from homology"/>
<name>A0ABN2CJ39_9ACTN</name>
<keyword evidence="5" id="KW-1185">Reference proteome</keyword>
<keyword evidence="2" id="KW-1133">Transmembrane helix</keyword>
<evidence type="ECO:0000256" key="2">
    <source>
        <dbReference type="SAM" id="Phobius"/>
    </source>
</evidence>
<dbReference type="NCBIfam" id="TIGR00350">
    <property type="entry name" value="lytR_cpsA_psr"/>
    <property type="match status" value="1"/>
</dbReference>
<dbReference type="Gene3D" id="3.40.630.190">
    <property type="entry name" value="LCP protein"/>
    <property type="match status" value="1"/>
</dbReference>